<gene>
    <name evidence="11" type="ORF">FVF75_09580</name>
</gene>
<comment type="function">
    <text evidence="9">Catalyzes the first step in the biosynthesis of ornithine lipids, which are phosphorus-free membrane lipids. Catalyzes the 3-hydroxyacyl-acyl carrier protein-dependent acylation of ornithine to form lyso-ornithine lipid (LOL).</text>
</comment>
<dbReference type="PANTHER" id="PTHR37323:SF1">
    <property type="entry name" value="L-ORNITHINE N(ALPHA)-ACYLTRANSFERASE"/>
    <property type="match status" value="1"/>
</dbReference>
<reference evidence="11 12" key="1">
    <citation type="submission" date="2019-08" db="EMBL/GenBank/DDBJ databases">
        <title>Identification of a novel species of the genus Boseongicola.</title>
        <authorList>
            <person name="Zhang X.-Q."/>
        </authorList>
    </citation>
    <scope>NUCLEOTIDE SEQUENCE [LARGE SCALE GENOMIC DNA]</scope>
    <source>
        <strain evidence="11 12">HY14</strain>
    </source>
</reference>
<dbReference type="InterPro" id="IPR052351">
    <property type="entry name" value="Ornithine_N-alpha-AT"/>
</dbReference>
<keyword evidence="3 11" id="KW-0808">Transferase</keyword>
<keyword evidence="5" id="KW-0012">Acyltransferase</keyword>
<evidence type="ECO:0000256" key="4">
    <source>
        <dbReference type="ARBA" id="ARBA00023098"/>
    </source>
</evidence>
<evidence type="ECO:0000256" key="6">
    <source>
        <dbReference type="ARBA" id="ARBA00038095"/>
    </source>
</evidence>
<dbReference type="GO" id="GO:0006629">
    <property type="term" value="P:lipid metabolic process"/>
    <property type="evidence" value="ECO:0007669"/>
    <property type="project" value="UniProtKB-KW"/>
</dbReference>
<evidence type="ECO:0000256" key="10">
    <source>
        <dbReference type="ARBA" id="ARBA00047785"/>
    </source>
</evidence>
<proteinExistence type="inferred from homology"/>
<sequence length="250" mass="27085">MSHKALIEKGRYAARLAENPGDIARAQALRARVFRPGKGPTSDADAFDPICRHVLIEDRDSGELVSCFRVLSLASGAEIGRSYSAQFYDLTGLLDYASPMAEIGRFCITPGVQDADILRLAWAAPAIVIESSGARLLFGCTSFRGNDTTPYLDALALLRDRHLAPEGWRPGVKAPEVFDFADNPIVDPDPTHALRVMPPLLRTYLAMGGWVSSHAVIDRDLGTLHVFTGLDVGAVPEGRKKLLRSASQSS</sequence>
<dbReference type="Proteomes" id="UP000322080">
    <property type="component" value="Unassembled WGS sequence"/>
</dbReference>
<evidence type="ECO:0000256" key="2">
    <source>
        <dbReference type="ARBA" id="ARBA00022516"/>
    </source>
</evidence>
<comment type="similarity">
    <text evidence="6">Belongs to the acetyltransferase family. OlsB subfamily.</text>
</comment>
<keyword evidence="12" id="KW-1185">Reference proteome</keyword>
<dbReference type="RefSeq" id="WP_148377752.1">
    <property type="nucleotide sequence ID" value="NZ_VSIY01000006.1"/>
</dbReference>
<dbReference type="InterPro" id="IPR016181">
    <property type="entry name" value="Acyl_CoA_acyltransferase"/>
</dbReference>
<accession>A0A5D0RL86</accession>
<evidence type="ECO:0000256" key="1">
    <source>
        <dbReference type="ARBA" id="ARBA00005189"/>
    </source>
</evidence>
<protein>
    <recommendedName>
        <fullName evidence="8">L-ornithine N(alpha)-acyltransferase</fullName>
        <ecNumber evidence="7">2.3.2.30</ecNumber>
    </recommendedName>
</protein>
<evidence type="ECO:0000313" key="11">
    <source>
        <dbReference type="EMBL" id="TYB81358.1"/>
    </source>
</evidence>
<evidence type="ECO:0000313" key="12">
    <source>
        <dbReference type="Proteomes" id="UP000322080"/>
    </source>
</evidence>
<dbReference type="EMBL" id="VSIY01000006">
    <property type="protein sequence ID" value="TYB81358.1"/>
    <property type="molecule type" value="Genomic_DNA"/>
</dbReference>
<keyword evidence="2" id="KW-0444">Lipid biosynthesis</keyword>
<evidence type="ECO:0000256" key="5">
    <source>
        <dbReference type="ARBA" id="ARBA00023315"/>
    </source>
</evidence>
<evidence type="ECO:0000256" key="7">
    <source>
        <dbReference type="ARBA" id="ARBA00039058"/>
    </source>
</evidence>
<dbReference type="SUPFAM" id="SSF55729">
    <property type="entry name" value="Acyl-CoA N-acyltransferases (Nat)"/>
    <property type="match status" value="1"/>
</dbReference>
<dbReference type="EC" id="2.3.2.30" evidence="7"/>
<evidence type="ECO:0000256" key="9">
    <source>
        <dbReference type="ARBA" id="ARBA00045724"/>
    </source>
</evidence>
<name>A0A5D0RL86_9RHOB</name>
<comment type="caution">
    <text evidence="11">The sequence shown here is derived from an EMBL/GenBank/DDBJ whole genome shotgun (WGS) entry which is preliminary data.</text>
</comment>
<dbReference type="GO" id="GO:0043810">
    <property type="term" value="F:ornithine-acyl [acyl carrier protein] N-acyltransferase activity"/>
    <property type="evidence" value="ECO:0007669"/>
    <property type="project" value="UniProtKB-EC"/>
</dbReference>
<organism evidence="11 12">
    <name type="scientific">Maritimibacter fusiformis</name>
    <dbReference type="NCBI Taxonomy" id="2603819"/>
    <lineage>
        <taxon>Bacteria</taxon>
        <taxon>Pseudomonadati</taxon>
        <taxon>Pseudomonadota</taxon>
        <taxon>Alphaproteobacteria</taxon>
        <taxon>Rhodobacterales</taxon>
        <taxon>Roseobacteraceae</taxon>
        <taxon>Maritimibacter</taxon>
    </lineage>
</organism>
<comment type="catalytic activity">
    <reaction evidence="10">
        <text>a (3R)-hydroxyacyl-[ACP] + L-ornithine = a lyso-ornithine lipid + holo-[ACP] + H(+)</text>
        <dbReference type="Rhea" id="RHEA:20633"/>
        <dbReference type="Rhea" id="RHEA-COMP:9685"/>
        <dbReference type="Rhea" id="RHEA-COMP:9945"/>
        <dbReference type="ChEBI" id="CHEBI:15378"/>
        <dbReference type="ChEBI" id="CHEBI:46911"/>
        <dbReference type="ChEBI" id="CHEBI:64479"/>
        <dbReference type="ChEBI" id="CHEBI:78827"/>
        <dbReference type="ChEBI" id="CHEBI:138482"/>
        <dbReference type="EC" id="2.3.2.30"/>
    </reaction>
    <physiologicalReaction direction="left-to-right" evidence="10">
        <dbReference type="Rhea" id="RHEA:20634"/>
    </physiologicalReaction>
</comment>
<evidence type="ECO:0000256" key="8">
    <source>
        <dbReference type="ARBA" id="ARBA00039866"/>
    </source>
</evidence>
<dbReference type="Gene3D" id="3.40.630.30">
    <property type="match status" value="1"/>
</dbReference>
<dbReference type="Pfam" id="PF13444">
    <property type="entry name" value="Acetyltransf_5"/>
    <property type="match status" value="1"/>
</dbReference>
<evidence type="ECO:0000256" key="3">
    <source>
        <dbReference type="ARBA" id="ARBA00022679"/>
    </source>
</evidence>
<comment type="pathway">
    <text evidence="1">Lipid metabolism.</text>
</comment>
<dbReference type="PANTHER" id="PTHR37323">
    <property type="entry name" value="GCN5-RELATED N-ACETYLTRANSFERASE"/>
    <property type="match status" value="1"/>
</dbReference>
<keyword evidence="4" id="KW-0443">Lipid metabolism</keyword>
<dbReference type="AlphaFoldDB" id="A0A5D0RL86"/>